<dbReference type="AlphaFoldDB" id="A0A6B9ZMJ6"/>
<reference evidence="2 3" key="1">
    <citation type="submission" date="2020-01" db="EMBL/GenBank/DDBJ databases">
        <title>Complete genome sequence of Chitinophaga sp. H33E-04 isolated from quinoa roots.</title>
        <authorList>
            <person name="Weon H.-Y."/>
            <person name="Lee S.A."/>
        </authorList>
    </citation>
    <scope>NUCLEOTIDE SEQUENCE [LARGE SCALE GENOMIC DNA]</scope>
    <source>
        <strain evidence="2 3">H33E-04</strain>
    </source>
</reference>
<accession>A0A6B9ZMJ6</accession>
<dbReference type="Pfam" id="PF07610">
    <property type="entry name" value="DUF1573"/>
    <property type="match status" value="1"/>
</dbReference>
<sequence length="316" mass="35667">MLTNRRNPYALLLALLSIVAGLSGCYNVDTTRGEPFDIDPVATVRNSEGVMQLLSECIASDSTFVLRIKNDYPVKGRSIQLLKIREITDNYPPTNDIIILADELPENAKNQNLYYLAKKMRVFKIADSLLPETIEERECAYVFYLDKKLHASNVYLPDSMDGDKTYNYFKRLAIAMNREPTHIPRPFYRGKGTTIGRSRSSTLSFSSSSFSSGTSIYQQGQSVNVGSRRVNKGYYEDFYFKNTGSDPVTIYDVKNSWNRLGCKVEVPNEVIMPGSEGRIRVYYKLNGSGSFNNEVKVYTNQNGSYQTLNISGTATR</sequence>
<name>A0A6B9ZMJ6_9BACT</name>
<dbReference type="EMBL" id="CP048113">
    <property type="protein sequence ID" value="QHS63226.1"/>
    <property type="molecule type" value="Genomic_DNA"/>
</dbReference>
<dbReference type="PROSITE" id="PS51257">
    <property type="entry name" value="PROKAR_LIPOPROTEIN"/>
    <property type="match status" value="1"/>
</dbReference>
<organism evidence="2 3">
    <name type="scientific">Chitinophaga agri</name>
    <dbReference type="NCBI Taxonomy" id="2703787"/>
    <lineage>
        <taxon>Bacteria</taxon>
        <taxon>Pseudomonadati</taxon>
        <taxon>Bacteroidota</taxon>
        <taxon>Chitinophagia</taxon>
        <taxon>Chitinophagales</taxon>
        <taxon>Chitinophagaceae</taxon>
        <taxon>Chitinophaga</taxon>
    </lineage>
</organism>
<keyword evidence="1" id="KW-0732">Signal</keyword>
<dbReference type="InterPro" id="IPR011467">
    <property type="entry name" value="DUF1573"/>
</dbReference>
<dbReference type="RefSeq" id="WP_162334949.1">
    <property type="nucleotide sequence ID" value="NZ_CP048113.1"/>
</dbReference>
<dbReference type="Gene3D" id="2.60.40.10">
    <property type="entry name" value="Immunoglobulins"/>
    <property type="match status" value="1"/>
</dbReference>
<dbReference type="Proteomes" id="UP000476411">
    <property type="component" value="Chromosome"/>
</dbReference>
<dbReference type="InterPro" id="IPR013783">
    <property type="entry name" value="Ig-like_fold"/>
</dbReference>
<feature type="signal peptide" evidence="1">
    <location>
        <begin position="1"/>
        <end position="25"/>
    </location>
</feature>
<evidence type="ECO:0000256" key="1">
    <source>
        <dbReference type="SAM" id="SignalP"/>
    </source>
</evidence>
<keyword evidence="3" id="KW-1185">Reference proteome</keyword>
<proteinExistence type="predicted"/>
<gene>
    <name evidence="2" type="ORF">GWR21_27660</name>
</gene>
<feature type="chain" id="PRO_5025363012" evidence="1">
    <location>
        <begin position="26"/>
        <end position="316"/>
    </location>
</feature>
<evidence type="ECO:0000313" key="2">
    <source>
        <dbReference type="EMBL" id="QHS63226.1"/>
    </source>
</evidence>
<dbReference type="KEGG" id="chih:GWR21_27660"/>
<protein>
    <submittedName>
        <fullName evidence="2">DUF1573 domain-containing protein</fullName>
    </submittedName>
</protein>
<evidence type="ECO:0000313" key="3">
    <source>
        <dbReference type="Proteomes" id="UP000476411"/>
    </source>
</evidence>